<dbReference type="Proteomes" id="UP000788993">
    <property type="component" value="Unassembled WGS sequence"/>
</dbReference>
<dbReference type="GO" id="GO:0009898">
    <property type="term" value="C:cytoplasmic side of plasma membrane"/>
    <property type="evidence" value="ECO:0007669"/>
    <property type="project" value="TreeGrafter"/>
</dbReference>
<dbReference type="GO" id="GO:0006900">
    <property type="term" value="P:vesicle budding from membrane"/>
    <property type="evidence" value="ECO:0007669"/>
    <property type="project" value="TreeGrafter"/>
</dbReference>
<dbReference type="AlphaFoldDB" id="A0A9P8PU98"/>
<evidence type="ECO:0000313" key="3">
    <source>
        <dbReference type="EMBL" id="KAH3677399.1"/>
    </source>
</evidence>
<reference evidence="3" key="2">
    <citation type="submission" date="2021-01" db="EMBL/GenBank/DDBJ databases">
        <authorList>
            <person name="Schikora-Tamarit M.A."/>
        </authorList>
    </citation>
    <scope>NUCLEOTIDE SEQUENCE</scope>
    <source>
        <strain evidence="3">NCAIM Y.01608</strain>
    </source>
</reference>
<dbReference type="Pfam" id="PF25880">
    <property type="entry name" value="WHD_CHMP7_1st"/>
    <property type="match status" value="1"/>
</dbReference>
<dbReference type="EMBL" id="JAEUBD010000108">
    <property type="protein sequence ID" value="KAH3677399.1"/>
    <property type="molecule type" value="Genomic_DNA"/>
</dbReference>
<comment type="caution">
    <text evidence="3">The sequence shown here is derived from an EMBL/GenBank/DDBJ whole genome shotgun (WGS) entry which is preliminary data.</text>
</comment>
<feature type="compositionally biased region" description="Basic and acidic residues" evidence="2">
    <location>
        <begin position="387"/>
        <end position="414"/>
    </location>
</feature>
<sequence length="453" mass="51601">MLEDLVDGGHGAKCVNEINFHYFLFMVPEKVILQDPQFKESRLESLYSNFNHLKENPEGLEANVAAWKSLLLDARNKCPDQFEDKVAFDSDSLVDQFSLPSKGLVPKGLNKVIDQLVQERVLVPFSQYQQDKGLLGRVVGWVFGPRYQSGNDSSGQLRKGERFIIISELSKWSLRLGSYLSNNSPLVKDHLVDLASKDLGLSRFDIECCLLCLERERKLAVEGDVVRVLDETQQEVQLSPEQVESIATLKYSIYKMTKYNDETEKRVHELEARVREYVKKNQMIRAKSELKIQKALSAKLQKSTQGLENLVLLLYKIEENNNNMLVVKTLESNSKILKNMNEQVGDIASVVQEVREEWDRLDQLSEHLGAFTADDSSIDEELELLEKEEKEKTEQEKEKSAEPEPVSEPHKEVGEPAAVDDAEADTVLLERFNRLKLPAKATEEKEPENPLPA</sequence>
<reference evidence="3" key="1">
    <citation type="journal article" date="2021" name="Open Biol.">
        <title>Shared evolutionary footprints suggest mitochondrial oxidative damage underlies multiple complex I losses in fungi.</title>
        <authorList>
            <person name="Schikora-Tamarit M.A."/>
            <person name="Marcet-Houben M."/>
            <person name="Nosek J."/>
            <person name="Gabaldon T."/>
        </authorList>
    </citation>
    <scope>NUCLEOTIDE SEQUENCE</scope>
    <source>
        <strain evidence="3">NCAIM Y.01608</strain>
    </source>
</reference>
<dbReference type="GO" id="GO:0000815">
    <property type="term" value="C:ESCRT III complex"/>
    <property type="evidence" value="ECO:0007669"/>
    <property type="project" value="TreeGrafter"/>
</dbReference>
<feature type="coiled-coil region" evidence="1">
    <location>
        <begin position="260"/>
        <end position="287"/>
    </location>
</feature>
<protein>
    <recommendedName>
        <fullName evidence="5">SNF7 family protein</fullName>
    </recommendedName>
</protein>
<gene>
    <name evidence="3" type="ORF">OGATHE_000873</name>
</gene>
<feature type="region of interest" description="Disordered" evidence="2">
    <location>
        <begin position="387"/>
        <end position="425"/>
    </location>
</feature>
<dbReference type="GO" id="GO:0005771">
    <property type="term" value="C:multivesicular body"/>
    <property type="evidence" value="ECO:0007669"/>
    <property type="project" value="TreeGrafter"/>
</dbReference>
<dbReference type="InterPro" id="IPR005024">
    <property type="entry name" value="Snf7_fam"/>
</dbReference>
<keyword evidence="4" id="KW-1185">Reference proteome</keyword>
<keyword evidence="1" id="KW-0175">Coiled coil</keyword>
<dbReference type="Pfam" id="PF03357">
    <property type="entry name" value="Snf7"/>
    <property type="match status" value="1"/>
</dbReference>
<evidence type="ECO:0000256" key="1">
    <source>
        <dbReference type="SAM" id="Coils"/>
    </source>
</evidence>
<organism evidence="3 4">
    <name type="scientific">Ogataea polymorpha</name>
    <dbReference type="NCBI Taxonomy" id="460523"/>
    <lineage>
        <taxon>Eukaryota</taxon>
        <taxon>Fungi</taxon>
        <taxon>Dikarya</taxon>
        <taxon>Ascomycota</taxon>
        <taxon>Saccharomycotina</taxon>
        <taxon>Pichiomycetes</taxon>
        <taxon>Pichiales</taxon>
        <taxon>Pichiaceae</taxon>
        <taxon>Ogataea</taxon>
    </lineage>
</organism>
<evidence type="ECO:0000256" key="2">
    <source>
        <dbReference type="SAM" id="MobiDB-lite"/>
    </source>
</evidence>
<dbReference type="PANTHER" id="PTHR22761">
    <property type="entry name" value="CHARGED MULTIVESICULAR BODY PROTEIN"/>
    <property type="match status" value="1"/>
</dbReference>
<evidence type="ECO:0000313" key="4">
    <source>
        <dbReference type="Proteomes" id="UP000788993"/>
    </source>
</evidence>
<dbReference type="GO" id="GO:0032511">
    <property type="term" value="P:late endosome to vacuole transport via multivesicular body sorting pathway"/>
    <property type="evidence" value="ECO:0007669"/>
    <property type="project" value="TreeGrafter"/>
</dbReference>
<accession>A0A9P8PU98</accession>
<evidence type="ECO:0008006" key="5">
    <source>
        <dbReference type="Google" id="ProtNLM"/>
    </source>
</evidence>
<dbReference type="PANTHER" id="PTHR22761:SF18">
    <property type="entry name" value="SORTING PROTEIN SNF7 FAMILY PROTEIN, PUTATIVE (AFU_ORTHOLOGUE AFUA_2G16692)-RELATED"/>
    <property type="match status" value="1"/>
</dbReference>
<proteinExistence type="predicted"/>
<name>A0A9P8PU98_9ASCO</name>